<dbReference type="RefSeq" id="XP_016238196.1">
    <property type="nucleotide sequence ID" value="XM_016379519.1"/>
</dbReference>
<evidence type="ECO:0000313" key="2">
    <source>
        <dbReference type="Proteomes" id="UP000053328"/>
    </source>
</evidence>
<proteinExistence type="predicted"/>
<accession>A0A0D2BH96</accession>
<dbReference type="HOGENOM" id="CLU_086026_0_0_1"/>
<keyword evidence="2" id="KW-1185">Reference proteome</keyword>
<protein>
    <submittedName>
        <fullName evidence="1">Uncharacterized protein</fullName>
    </submittedName>
</protein>
<dbReference type="EMBL" id="KN847494">
    <property type="protein sequence ID" value="KIW17980.1"/>
    <property type="molecule type" value="Genomic_DNA"/>
</dbReference>
<dbReference type="GeneID" id="27332258"/>
<evidence type="ECO:0000313" key="1">
    <source>
        <dbReference type="EMBL" id="KIW17980.1"/>
    </source>
</evidence>
<dbReference type="VEuPathDB" id="FungiDB:PV08_05175"/>
<dbReference type="Proteomes" id="UP000053328">
    <property type="component" value="Unassembled WGS sequence"/>
</dbReference>
<dbReference type="AlphaFoldDB" id="A0A0D2BH96"/>
<dbReference type="OrthoDB" id="4217977at2759"/>
<reference evidence="1 2" key="1">
    <citation type="submission" date="2015-01" db="EMBL/GenBank/DDBJ databases">
        <title>The Genome Sequence of Exophiala spinifera CBS89968.</title>
        <authorList>
            <consortium name="The Broad Institute Genomics Platform"/>
            <person name="Cuomo C."/>
            <person name="de Hoog S."/>
            <person name="Gorbushina A."/>
            <person name="Stielow B."/>
            <person name="Teixiera M."/>
            <person name="Abouelleil A."/>
            <person name="Chapman S.B."/>
            <person name="Priest M."/>
            <person name="Young S.K."/>
            <person name="Wortman J."/>
            <person name="Nusbaum C."/>
            <person name="Birren B."/>
        </authorList>
    </citation>
    <scope>NUCLEOTIDE SEQUENCE [LARGE SCALE GENOMIC DNA]</scope>
    <source>
        <strain evidence="1 2">CBS 89968</strain>
    </source>
</reference>
<sequence>MATAAVATDSARVDDGADMLRGGIISRVNRLVSACGVANGQIVIQAVELLKSAPWPHADADASVEGRTRIHGILCIDSISLGNLNDAGLVVASESHDGIIAAEMMRSFRPRLAFFNDTGFGVDRAGAACLPVLDSDGIVAVTVAADSACIGDNRLTLIQGIISAVNETIYGIGARVGETARREPKL</sequence>
<organism evidence="1 2">
    <name type="scientific">Exophiala spinifera</name>
    <dbReference type="NCBI Taxonomy" id="91928"/>
    <lineage>
        <taxon>Eukaryota</taxon>
        <taxon>Fungi</taxon>
        <taxon>Dikarya</taxon>
        <taxon>Ascomycota</taxon>
        <taxon>Pezizomycotina</taxon>
        <taxon>Eurotiomycetes</taxon>
        <taxon>Chaetothyriomycetidae</taxon>
        <taxon>Chaetothyriales</taxon>
        <taxon>Herpotrichiellaceae</taxon>
        <taxon>Exophiala</taxon>
    </lineage>
</organism>
<gene>
    <name evidence="1" type="ORF">PV08_05175</name>
</gene>
<name>A0A0D2BH96_9EURO</name>